<keyword evidence="1" id="KW-0378">Hydrolase</keyword>
<reference evidence="1" key="1">
    <citation type="submission" date="2020-01" db="EMBL/GenBank/DDBJ databases">
        <title>Insect and environment-associated Actinomycetes.</title>
        <authorList>
            <person name="Currrie C."/>
            <person name="Chevrette M."/>
            <person name="Carlson C."/>
            <person name="Stubbendieck R."/>
            <person name="Wendt-Pienkowski E."/>
        </authorList>
    </citation>
    <scope>NUCLEOTIDE SEQUENCE</scope>
    <source>
        <strain evidence="1">SID7499</strain>
    </source>
</reference>
<protein>
    <submittedName>
        <fullName evidence="1">Amidohydrolase</fullName>
    </submittedName>
</protein>
<name>A0A6G3WTR2_9ACTN</name>
<evidence type="ECO:0000313" key="1">
    <source>
        <dbReference type="EMBL" id="NEE08822.1"/>
    </source>
</evidence>
<accession>A0A6G3WTR2</accession>
<dbReference type="Gene3D" id="3.20.20.140">
    <property type="entry name" value="Metal-dependent hydrolases"/>
    <property type="match status" value="1"/>
</dbReference>
<dbReference type="EMBL" id="JAAGMN010001999">
    <property type="protein sequence ID" value="NEE08822.1"/>
    <property type="molecule type" value="Genomic_DNA"/>
</dbReference>
<dbReference type="GO" id="GO:0016787">
    <property type="term" value="F:hydrolase activity"/>
    <property type="evidence" value="ECO:0007669"/>
    <property type="project" value="UniProtKB-KW"/>
</dbReference>
<dbReference type="AlphaFoldDB" id="A0A6G3WTR2"/>
<proteinExistence type="predicted"/>
<comment type="caution">
    <text evidence="1">The sequence shown here is derived from an EMBL/GenBank/DDBJ whole genome shotgun (WGS) entry which is preliminary data.</text>
</comment>
<sequence length="69" mass="7843">MTELPRIVSVDDHVIEPAHLFSTWLPAKYRERGPRPLTAGIGELAYTGGKYVITMDPDGPPTDWWIYED</sequence>
<organism evidence="1">
    <name type="scientific">Streptomyces sp. SID7499</name>
    <dbReference type="NCBI Taxonomy" id="2706086"/>
    <lineage>
        <taxon>Bacteria</taxon>
        <taxon>Bacillati</taxon>
        <taxon>Actinomycetota</taxon>
        <taxon>Actinomycetes</taxon>
        <taxon>Kitasatosporales</taxon>
        <taxon>Streptomycetaceae</taxon>
        <taxon>Streptomyces</taxon>
    </lineage>
</organism>
<feature type="non-terminal residue" evidence="1">
    <location>
        <position position="69"/>
    </location>
</feature>
<gene>
    <name evidence="1" type="ORF">G3M58_20510</name>
</gene>